<dbReference type="GO" id="GO:0003887">
    <property type="term" value="F:DNA-directed DNA polymerase activity"/>
    <property type="evidence" value="ECO:0007669"/>
    <property type="project" value="InterPro"/>
</dbReference>
<dbReference type="InterPro" id="IPR000525">
    <property type="entry name" value="Initiator_Rep_WH1"/>
</dbReference>
<evidence type="ECO:0000259" key="1">
    <source>
        <dbReference type="Pfam" id="PF01051"/>
    </source>
</evidence>
<reference evidence="2" key="2">
    <citation type="submission" date="2015-07" db="EMBL/GenBank/DDBJ databases">
        <title>Plasmids, circular viruses and viroids from rat gut.</title>
        <authorList>
            <person name="Jorgensen T.J."/>
            <person name="Hansen M.A."/>
            <person name="Xu Z."/>
            <person name="Tabak M.A."/>
            <person name="Sorensen S.J."/>
            <person name="Hansen L.H."/>
        </authorList>
    </citation>
    <scope>NUCLEOTIDE SEQUENCE</scope>
    <source>
        <plasmid evidence="2">pRGRH0283</plasmid>
    </source>
</reference>
<evidence type="ECO:0000313" key="2">
    <source>
        <dbReference type="EMBL" id="CRY94573.1"/>
    </source>
</evidence>
<dbReference type="AlphaFoldDB" id="A0A0H5PYE7"/>
<accession>A0A0H5PYE7</accession>
<sequence>MATKKPKNAEITGNLDRKYWVQKADPLIAMKSVPFTLGELKILDTYISRINAADDTRRTVIFTKEEYEELMGLSCANPRALQKHIKALLSRVPELYMPDDGYISFVLFEKAYYHKDEYGKPIIELTCTETSKDLFFCIGKYHYFKYALENVINLTRKASYLLYLHILTNRFRGEWELLLEELRDEVLDCKEQESYLAFKEFKRTVLDPAVKEVNAKTDCHFEYETIKRGRRVAKIKFIYHSQRLLVEDIVTSVSVENEEDDMDWEQVYGSEQLAILAEGCAYEFNKDEMEQISRVLVRIHIPKDRMSGSQIFGKQFYLREKYAALNAEASKKAQNNEKPIRNRFKYFLKMLEDDTFQPIAYSED</sequence>
<dbReference type="Gene3D" id="1.10.10.10">
    <property type="entry name" value="Winged helix-like DNA-binding domain superfamily/Winged helix DNA-binding domain"/>
    <property type="match status" value="2"/>
</dbReference>
<dbReference type="InterPro" id="IPR036390">
    <property type="entry name" value="WH_DNA-bd_sf"/>
</dbReference>
<dbReference type="Pfam" id="PF21205">
    <property type="entry name" value="Rep3_C"/>
    <property type="match status" value="1"/>
</dbReference>
<proteinExistence type="predicted"/>
<protein>
    <recommendedName>
        <fullName evidence="1">Initiator Rep protein WH1 domain-containing protein</fullName>
    </recommendedName>
</protein>
<dbReference type="SUPFAM" id="SSF46785">
    <property type="entry name" value="Winged helix' DNA-binding domain"/>
    <property type="match status" value="2"/>
</dbReference>
<organism evidence="2">
    <name type="scientific">uncultured prokaryote</name>
    <dbReference type="NCBI Taxonomy" id="198431"/>
    <lineage>
        <taxon>unclassified sequences</taxon>
        <taxon>environmental samples</taxon>
    </lineage>
</organism>
<dbReference type="EMBL" id="LN852955">
    <property type="protein sequence ID" value="CRY94573.1"/>
    <property type="molecule type" value="Genomic_DNA"/>
</dbReference>
<geneLocation type="plasmid" evidence="2">
    <name>pRGRH0283</name>
</geneLocation>
<feature type="domain" description="Initiator Rep protein WH1" evidence="1">
    <location>
        <begin position="21"/>
        <end position="165"/>
    </location>
</feature>
<dbReference type="Pfam" id="PF01051">
    <property type="entry name" value="Rep3_N"/>
    <property type="match status" value="1"/>
</dbReference>
<keyword evidence="2" id="KW-0614">Plasmid</keyword>
<name>A0A0H5PYE7_9ZZZZ</name>
<dbReference type="GO" id="GO:0006270">
    <property type="term" value="P:DNA replication initiation"/>
    <property type="evidence" value="ECO:0007669"/>
    <property type="project" value="InterPro"/>
</dbReference>
<dbReference type="InterPro" id="IPR036388">
    <property type="entry name" value="WH-like_DNA-bd_sf"/>
</dbReference>
<reference evidence="2" key="1">
    <citation type="submission" date="2015-06" db="EMBL/GenBank/DDBJ databases">
        <authorList>
            <person name="Joergensen T."/>
        </authorList>
    </citation>
    <scope>NUCLEOTIDE SEQUENCE</scope>
    <source>
        <plasmid evidence="2">pRGRH0283</plasmid>
    </source>
</reference>